<dbReference type="SMART" id="SM00382">
    <property type="entry name" value="AAA"/>
    <property type="match status" value="1"/>
</dbReference>
<comment type="caution">
    <text evidence="3">The sequence shown here is derived from an EMBL/GenBank/DDBJ whole genome shotgun (WGS) entry which is preliminary data.</text>
</comment>
<dbReference type="InterPro" id="IPR027417">
    <property type="entry name" value="P-loop_NTPase"/>
</dbReference>
<sequence>MYIPQKQLENLSRYVKPGKAVVIFGPRRTGKTTLVKKFLANYSAKYLFVTGEDINIREYLSSESIEKLKSFIGSNKLVVIDEAQKIPQIGLNIKLIIDHLPEVAVIATGSSAFDLARNLGEPLTGRKYTLKQYPLAQLEIAQIENLAETNAHLEDRLIYGSYPEVVIESGREERQIYLKDIVQSYLYKDILELDGLRYAHKIVQLLQLLAFQIGKEVSYSELATQLGFSKNTVEKYLDLLEKNFVVYRLTGFSRNLRKELRKSHRYYFYDNGIRNALINNFNTISVRDDIGMLWENYLISERLKKQEYHGLLSNNYFWRTYDQQEIDFIEERAGKLFGYEMKWKFKKVKPPKSWLDAYPNSEFVIISPENYLDFIT</sequence>
<dbReference type="AlphaFoldDB" id="A0A1F6N4L1"/>
<dbReference type="Proteomes" id="UP000177040">
    <property type="component" value="Unassembled WGS sequence"/>
</dbReference>
<dbReference type="PANTHER" id="PTHR43566">
    <property type="entry name" value="CONSERVED PROTEIN"/>
    <property type="match status" value="1"/>
</dbReference>
<dbReference type="Pfam" id="PF13635">
    <property type="entry name" value="DUF4143"/>
    <property type="match status" value="1"/>
</dbReference>
<dbReference type="GO" id="GO:0003677">
    <property type="term" value="F:DNA binding"/>
    <property type="evidence" value="ECO:0007669"/>
    <property type="project" value="UniProtKB-KW"/>
</dbReference>
<dbReference type="InterPro" id="IPR025420">
    <property type="entry name" value="DUF4143"/>
</dbReference>
<gene>
    <name evidence="3" type="ORF">A2983_00870</name>
</gene>
<evidence type="ECO:0000259" key="2">
    <source>
        <dbReference type="SMART" id="SM00382"/>
    </source>
</evidence>
<protein>
    <submittedName>
        <fullName evidence="3">AAA family ATPase</fullName>
    </submittedName>
</protein>
<dbReference type="PANTHER" id="PTHR43566:SF1">
    <property type="entry name" value="AAA+ ATPASE DOMAIN-CONTAINING PROTEIN"/>
    <property type="match status" value="1"/>
</dbReference>
<evidence type="ECO:0000313" key="4">
    <source>
        <dbReference type="Proteomes" id="UP000177040"/>
    </source>
</evidence>
<feature type="domain" description="AAA+ ATPase" evidence="2">
    <location>
        <begin position="17"/>
        <end position="138"/>
    </location>
</feature>
<dbReference type="Gene3D" id="1.10.10.10">
    <property type="entry name" value="Winged helix-like DNA-binding domain superfamily/Winged helix DNA-binding domain"/>
    <property type="match status" value="1"/>
</dbReference>
<dbReference type="EMBL" id="MFQH01000001">
    <property type="protein sequence ID" value="OGH78869.1"/>
    <property type="molecule type" value="Genomic_DNA"/>
</dbReference>
<dbReference type="InterPro" id="IPR036388">
    <property type="entry name" value="WH-like_DNA-bd_sf"/>
</dbReference>
<evidence type="ECO:0000313" key="3">
    <source>
        <dbReference type="EMBL" id="OGH78869.1"/>
    </source>
</evidence>
<name>A0A1F6N4L1_9BACT</name>
<keyword evidence="1" id="KW-0238">DNA-binding</keyword>
<reference evidence="3 4" key="1">
    <citation type="journal article" date="2016" name="Nat. Commun.">
        <title>Thousands of microbial genomes shed light on interconnected biogeochemical processes in an aquifer system.</title>
        <authorList>
            <person name="Anantharaman K."/>
            <person name="Brown C.T."/>
            <person name="Hug L.A."/>
            <person name="Sharon I."/>
            <person name="Castelle C.J."/>
            <person name="Probst A.J."/>
            <person name="Thomas B.C."/>
            <person name="Singh A."/>
            <person name="Wilkins M.J."/>
            <person name="Karaoz U."/>
            <person name="Brodie E.L."/>
            <person name="Williams K.H."/>
            <person name="Hubbard S.S."/>
            <person name="Banfield J.F."/>
        </authorList>
    </citation>
    <scope>NUCLEOTIDE SEQUENCE [LARGE SCALE GENOMIC DNA]</scope>
</reference>
<dbReference type="InterPro" id="IPR003593">
    <property type="entry name" value="AAA+_ATPase"/>
</dbReference>
<organism evidence="3 4">
    <name type="scientific">Candidatus Magasanikbacteria bacterium RIFCSPLOWO2_01_FULL_40_15</name>
    <dbReference type="NCBI Taxonomy" id="1798686"/>
    <lineage>
        <taxon>Bacteria</taxon>
        <taxon>Candidatus Magasanikiibacteriota</taxon>
    </lineage>
</organism>
<accession>A0A1F6N4L1</accession>
<dbReference type="InterPro" id="IPR041682">
    <property type="entry name" value="AAA_14"/>
</dbReference>
<dbReference type="Pfam" id="PF13173">
    <property type="entry name" value="AAA_14"/>
    <property type="match status" value="1"/>
</dbReference>
<dbReference type="SUPFAM" id="SSF46785">
    <property type="entry name" value="Winged helix' DNA-binding domain"/>
    <property type="match status" value="1"/>
</dbReference>
<evidence type="ECO:0000256" key="1">
    <source>
        <dbReference type="ARBA" id="ARBA00023125"/>
    </source>
</evidence>
<dbReference type="SUPFAM" id="SSF52540">
    <property type="entry name" value="P-loop containing nucleoside triphosphate hydrolases"/>
    <property type="match status" value="1"/>
</dbReference>
<proteinExistence type="predicted"/>
<dbReference type="Gene3D" id="3.40.50.300">
    <property type="entry name" value="P-loop containing nucleotide triphosphate hydrolases"/>
    <property type="match status" value="1"/>
</dbReference>
<dbReference type="InterPro" id="IPR036390">
    <property type="entry name" value="WH_DNA-bd_sf"/>
</dbReference>